<comment type="caution">
    <text evidence="1">The sequence shown here is derived from an EMBL/GenBank/DDBJ whole genome shotgun (WGS) entry which is preliminary data.</text>
</comment>
<name>A0AAW1MZ95_POPJA</name>
<evidence type="ECO:0000313" key="1">
    <source>
        <dbReference type="EMBL" id="KAK9751586.1"/>
    </source>
</evidence>
<accession>A0AAW1MZ95</accession>
<protein>
    <submittedName>
        <fullName evidence="1">Uncharacterized protein</fullName>
    </submittedName>
</protein>
<organism evidence="1 2">
    <name type="scientific">Popillia japonica</name>
    <name type="common">Japanese beetle</name>
    <dbReference type="NCBI Taxonomy" id="7064"/>
    <lineage>
        <taxon>Eukaryota</taxon>
        <taxon>Metazoa</taxon>
        <taxon>Ecdysozoa</taxon>
        <taxon>Arthropoda</taxon>
        <taxon>Hexapoda</taxon>
        <taxon>Insecta</taxon>
        <taxon>Pterygota</taxon>
        <taxon>Neoptera</taxon>
        <taxon>Endopterygota</taxon>
        <taxon>Coleoptera</taxon>
        <taxon>Polyphaga</taxon>
        <taxon>Scarabaeiformia</taxon>
        <taxon>Scarabaeidae</taxon>
        <taxon>Rutelinae</taxon>
        <taxon>Popillia</taxon>
    </lineage>
</organism>
<evidence type="ECO:0000313" key="2">
    <source>
        <dbReference type="Proteomes" id="UP001458880"/>
    </source>
</evidence>
<gene>
    <name evidence="1" type="ORF">QE152_g4986</name>
</gene>
<dbReference type="EMBL" id="JASPKY010000027">
    <property type="protein sequence ID" value="KAK9751586.1"/>
    <property type="molecule type" value="Genomic_DNA"/>
</dbReference>
<sequence>MAPKVTKLKTKKPTTRGRKSLKVCKLYNRMPVKLRSGLPNMTVKPLKSSMTIIAAVLENNAEEIVSEDSEGDDDELPTRMLHIAAKNAFDKAEKKA</sequence>
<dbReference type="Proteomes" id="UP001458880">
    <property type="component" value="Unassembled WGS sequence"/>
</dbReference>
<proteinExistence type="predicted"/>
<dbReference type="AlphaFoldDB" id="A0AAW1MZ95"/>
<reference evidence="1 2" key="1">
    <citation type="journal article" date="2024" name="BMC Genomics">
        <title>De novo assembly and annotation of Popillia japonica's genome with initial clues to its potential as an invasive pest.</title>
        <authorList>
            <person name="Cucini C."/>
            <person name="Boschi S."/>
            <person name="Funari R."/>
            <person name="Cardaioli E."/>
            <person name="Iannotti N."/>
            <person name="Marturano G."/>
            <person name="Paoli F."/>
            <person name="Bruttini M."/>
            <person name="Carapelli A."/>
            <person name="Frati F."/>
            <person name="Nardi F."/>
        </authorList>
    </citation>
    <scope>NUCLEOTIDE SEQUENCE [LARGE SCALE GENOMIC DNA]</scope>
    <source>
        <strain evidence="1">DMR45628</strain>
    </source>
</reference>
<keyword evidence="2" id="KW-1185">Reference proteome</keyword>